<organism evidence="2 3">
    <name type="scientific">Brevundimonas abyssalis TAR-001</name>
    <dbReference type="NCBI Taxonomy" id="1391729"/>
    <lineage>
        <taxon>Bacteria</taxon>
        <taxon>Pseudomonadati</taxon>
        <taxon>Pseudomonadota</taxon>
        <taxon>Alphaproteobacteria</taxon>
        <taxon>Caulobacterales</taxon>
        <taxon>Caulobacteraceae</taxon>
        <taxon>Brevundimonas</taxon>
    </lineage>
</organism>
<dbReference type="OrthoDB" id="9800831at2"/>
<dbReference type="Proteomes" id="UP000016569">
    <property type="component" value="Unassembled WGS sequence"/>
</dbReference>
<name>A0A8E0KKI5_9CAUL</name>
<evidence type="ECO:0000313" key="2">
    <source>
        <dbReference type="EMBL" id="GAD58284.1"/>
    </source>
</evidence>
<comment type="caution">
    <text evidence="2">The sequence shown here is derived from an EMBL/GenBank/DDBJ whole genome shotgun (WGS) entry which is preliminary data.</text>
</comment>
<dbReference type="Pfam" id="PF10074">
    <property type="entry name" value="RovC_DNA-bd"/>
    <property type="match status" value="1"/>
</dbReference>
<keyword evidence="3" id="KW-1185">Reference proteome</keyword>
<evidence type="ECO:0000259" key="1">
    <source>
        <dbReference type="Pfam" id="PF10074"/>
    </source>
</evidence>
<reference evidence="3" key="1">
    <citation type="journal article" date="2013" name="Genome Announc.">
        <title>Draft Genome Sequence of the Dimorphic Prosthecate Bacterium Brevundimonas abyssalis TAR-001T.</title>
        <authorList>
            <person name="Tsubouchi T."/>
            <person name="Nishi S."/>
            <person name="Usui K."/>
            <person name="Shimane Y."/>
            <person name="Takaki Y."/>
            <person name="Maruyama T."/>
            <person name="Hatada Y."/>
        </authorList>
    </citation>
    <scope>NUCLEOTIDE SEQUENCE [LARGE SCALE GENOMIC DNA]</scope>
    <source>
        <strain evidence="3">TAR-001</strain>
    </source>
</reference>
<protein>
    <recommendedName>
        <fullName evidence="1">T6SS Transcription factor RovC-like DNA binding domain-containing protein</fullName>
    </recommendedName>
</protein>
<feature type="domain" description="T6SS Transcription factor RovC-like DNA binding" evidence="1">
    <location>
        <begin position="105"/>
        <end position="196"/>
    </location>
</feature>
<accession>A0A8E0KKI5</accession>
<evidence type="ECO:0000313" key="3">
    <source>
        <dbReference type="Proteomes" id="UP000016569"/>
    </source>
</evidence>
<gene>
    <name evidence="2" type="ORF">MBEBAB_0534</name>
</gene>
<dbReference type="EMBL" id="BATC01000005">
    <property type="protein sequence ID" value="GAD58284.1"/>
    <property type="molecule type" value="Genomic_DNA"/>
</dbReference>
<dbReference type="RefSeq" id="WP_021696380.1">
    <property type="nucleotide sequence ID" value="NZ_BATC01000005.1"/>
</dbReference>
<dbReference type="InterPro" id="IPR018754">
    <property type="entry name" value="RovC-like_DNA-bd"/>
</dbReference>
<dbReference type="AlphaFoldDB" id="A0A8E0KKI5"/>
<proteinExistence type="predicted"/>
<sequence>MGLASSGAQGVESVGAAVFWRSELHPPVLAVRAEACPADHPDAVDLLLLPCAATLRLTRDGREEVLVADGPRCIRIEVTGGTLLGGPVRLHYRLSGFVDIESKVLTLRRLVALRRLGRLPHTLFPPERRARRWAQAFQAHDGAQAGASHREIAIAMFGEDRVAEDWRDGDHLRMRIHRLIRTADRLIDGGYRELLR</sequence>